<dbReference type="RefSeq" id="WP_209338269.1">
    <property type="nucleotide sequence ID" value="NZ_JAGIQL010000006.1"/>
</dbReference>
<keyword evidence="3" id="KW-1185">Reference proteome</keyword>
<dbReference type="Gene3D" id="3.40.50.720">
    <property type="entry name" value="NAD(P)-binding Rossmann-like Domain"/>
    <property type="match status" value="1"/>
</dbReference>
<comment type="caution">
    <text evidence="2">The sequence shown here is derived from an EMBL/GenBank/DDBJ whole genome shotgun (WGS) entry which is preliminary data.</text>
</comment>
<sequence>MDLGLSGRVAMVAAGTDGIGLAVARQLAAEGATVSVCGRSTGRLESALRLLEKEAQAPVHGVALDVTDHDAVEGWVTEVAGRYGGPHVVVANAGSPPEGGAERFAVADYRGALELSLLSAVTLSRAALPHMRSAGYGRVLFVTSLSAKQPIPGLALSNTVRPAVVGYANALVHELAAAGEGAVTVNVLAPGMTRTATLQAWADQLEGCVDGLCADIPLGRLAEPAEVGAAAAFLASVPAAAITGTVLPVDGGATRGLL</sequence>
<dbReference type="AlphaFoldDB" id="A0A940M5G5"/>
<dbReference type="Proteomes" id="UP000670475">
    <property type="component" value="Unassembled WGS sequence"/>
</dbReference>
<dbReference type="Pfam" id="PF13561">
    <property type="entry name" value="adh_short_C2"/>
    <property type="match status" value="1"/>
</dbReference>
<evidence type="ECO:0000313" key="2">
    <source>
        <dbReference type="EMBL" id="MBP0456480.1"/>
    </source>
</evidence>
<dbReference type="PANTHER" id="PTHR42879:SF6">
    <property type="entry name" value="NADPH-DEPENDENT REDUCTASE BACG"/>
    <property type="match status" value="1"/>
</dbReference>
<protein>
    <submittedName>
        <fullName evidence="2">SDR family oxidoreductase</fullName>
    </submittedName>
</protein>
<reference evidence="2" key="1">
    <citation type="submission" date="2021-03" db="EMBL/GenBank/DDBJ databases">
        <title>Whole genome sequence of Streptomyces bomunensis MMS17-BM035.</title>
        <authorList>
            <person name="Lee J.H."/>
        </authorList>
    </citation>
    <scope>NUCLEOTIDE SEQUENCE</scope>
    <source>
        <strain evidence="2">MMS17-BM035</strain>
    </source>
</reference>
<dbReference type="InterPro" id="IPR002347">
    <property type="entry name" value="SDR_fam"/>
</dbReference>
<accession>A0A940M5G5</accession>
<dbReference type="SUPFAM" id="SSF51735">
    <property type="entry name" value="NAD(P)-binding Rossmann-fold domains"/>
    <property type="match status" value="1"/>
</dbReference>
<organism evidence="2 3">
    <name type="scientific">Streptomyces montanisoli</name>
    <dbReference type="NCBI Taxonomy" id="2798581"/>
    <lineage>
        <taxon>Bacteria</taxon>
        <taxon>Bacillati</taxon>
        <taxon>Actinomycetota</taxon>
        <taxon>Actinomycetes</taxon>
        <taxon>Kitasatosporales</taxon>
        <taxon>Streptomycetaceae</taxon>
        <taxon>Streptomyces</taxon>
    </lineage>
</organism>
<comment type="similarity">
    <text evidence="1">Belongs to the short-chain dehydrogenases/reductases (SDR) family.</text>
</comment>
<dbReference type="PANTHER" id="PTHR42879">
    <property type="entry name" value="3-OXOACYL-(ACYL-CARRIER-PROTEIN) REDUCTASE"/>
    <property type="match status" value="1"/>
</dbReference>
<evidence type="ECO:0000313" key="3">
    <source>
        <dbReference type="Proteomes" id="UP000670475"/>
    </source>
</evidence>
<dbReference type="PRINTS" id="PR00081">
    <property type="entry name" value="GDHRDH"/>
</dbReference>
<dbReference type="EMBL" id="JAGIQL010000006">
    <property type="protein sequence ID" value="MBP0456480.1"/>
    <property type="molecule type" value="Genomic_DNA"/>
</dbReference>
<dbReference type="InterPro" id="IPR036291">
    <property type="entry name" value="NAD(P)-bd_dom_sf"/>
</dbReference>
<proteinExistence type="inferred from homology"/>
<evidence type="ECO:0000256" key="1">
    <source>
        <dbReference type="ARBA" id="ARBA00006484"/>
    </source>
</evidence>
<gene>
    <name evidence="2" type="ORF">JFN87_03040</name>
</gene>
<dbReference type="InterPro" id="IPR050259">
    <property type="entry name" value="SDR"/>
</dbReference>
<name>A0A940M5G5_9ACTN</name>